<reference evidence="1 2" key="1">
    <citation type="journal article" date="2018" name="Int. J. Syst. Evol. Microbiol.">
        <title>Adhaeribacter swui sp. nov., isolated from wet mud.</title>
        <authorList>
            <person name="Kim D.U."/>
            <person name="Kim K.W."/>
            <person name="Kang M.S."/>
            <person name="Kim J.Y."/>
            <person name="Jang J.H."/>
            <person name="Kim M.K."/>
        </authorList>
    </citation>
    <scope>NUCLEOTIDE SEQUENCE [LARGE SCALE GENOMIC DNA]</scope>
    <source>
        <strain evidence="1 2">KCTC 52873</strain>
    </source>
</reference>
<dbReference type="RefSeq" id="WP_228466823.1">
    <property type="nucleotide sequence ID" value="NZ_CP055156.1"/>
</dbReference>
<dbReference type="Proteomes" id="UP000515237">
    <property type="component" value="Chromosome"/>
</dbReference>
<evidence type="ECO:0000313" key="1">
    <source>
        <dbReference type="EMBL" id="QNF35230.1"/>
    </source>
</evidence>
<proteinExistence type="predicted"/>
<evidence type="ECO:0008006" key="3">
    <source>
        <dbReference type="Google" id="ProtNLM"/>
    </source>
</evidence>
<gene>
    <name evidence="1" type="ORF">HUW51_21840</name>
</gene>
<sequence length="220" mass="25028">MRRTLSNQFKRVWVVVGLLSVGLTQETFSQNYFGIKYFGLSLHPKGDPNAPLMPLNPDNKGYFVFNLGGMASYESFIKPDKFSVKGIQALYTDCAALLGGFTHIGFRAMIFKNKRHELSGGMGPTFIYRRNWYSLPGYQDSGFFNGKPDAKWQYKFIPYAGELEYNYQLTDKLDFSTTFVPGYPSLISLSFGVRFRLHKEREKQPVIPETPVSALPVLTN</sequence>
<dbReference type="AlphaFoldDB" id="A0A7G7GDJ6"/>
<organism evidence="1 2">
    <name type="scientific">Adhaeribacter swui</name>
    <dbReference type="NCBI Taxonomy" id="2086471"/>
    <lineage>
        <taxon>Bacteria</taxon>
        <taxon>Pseudomonadati</taxon>
        <taxon>Bacteroidota</taxon>
        <taxon>Cytophagia</taxon>
        <taxon>Cytophagales</taxon>
        <taxon>Hymenobacteraceae</taxon>
        <taxon>Adhaeribacter</taxon>
    </lineage>
</organism>
<dbReference type="EMBL" id="CP055156">
    <property type="protein sequence ID" value="QNF35230.1"/>
    <property type="molecule type" value="Genomic_DNA"/>
</dbReference>
<protein>
    <recommendedName>
        <fullName evidence="3">Outer membrane beta-barrel protein</fullName>
    </recommendedName>
</protein>
<accession>A0A7G7GDJ6</accession>
<dbReference type="KEGG" id="aswu:HUW51_21840"/>
<evidence type="ECO:0000313" key="2">
    <source>
        <dbReference type="Proteomes" id="UP000515237"/>
    </source>
</evidence>
<name>A0A7G7GDJ6_9BACT</name>
<keyword evidence="2" id="KW-1185">Reference proteome</keyword>